<evidence type="ECO:0000313" key="2">
    <source>
        <dbReference type="EMBL" id="KKN53447.1"/>
    </source>
</evidence>
<comment type="caution">
    <text evidence="2">The sequence shown here is derived from an EMBL/GenBank/DDBJ whole genome shotgun (WGS) entry which is preliminary data.</text>
</comment>
<accession>A0A0F9RU77</accession>
<dbReference type="AlphaFoldDB" id="A0A0F9RU77"/>
<reference evidence="2" key="1">
    <citation type="journal article" date="2015" name="Nature">
        <title>Complex archaea that bridge the gap between prokaryotes and eukaryotes.</title>
        <authorList>
            <person name="Spang A."/>
            <person name="Saw J.H."/>
            <person name="Jorgensen S.L."/>
            <person name="Zaremba-Niedzwiedzka K."/>
            <person name="Martijn J."/>
            <person name="Lind A.E."/>
            <person name="van Eijk R."/>
            <person name="Schleper C."/>
            <person name="Guy L."/>
            <person name="Ettema T.J."/>
        </authorList>
    </citation>
    <scope>NUCLEOTIDE SEQUENCE</scope>
</reference>
<name>A0A0F9RU77_9ZZZZ</name>
<organism evidence="2">
    <name type="scientific">marine sediment metagenome</name>
    <dbReference type="NCBI Taxonomy" id="412755"/>
    <lineage>
        <taxon>unclassified sequences</taxon>
        <taxon>metagenomes</taxon>
        <taxon>ecological metagenomes</taxon>
    </lineage>
</organism>
<feature type="compositionally biased region" description="Basic and acidic residues" evidence="1">
    <location>
        <begin position="1"/>
        <end position="10"/>
    </location>
</feature>
<proteinExistence type="predicted"/>
<evidence type="ECO:0000256" key="1">
    <source>
        <dbReference type="SAM" id="MobiDB-lite"/>
    </source>
</evidence>
<sequence length="452" mass="47052">MVQLARRREPISPVGQALASPSVAPVNAAPALSRPNIPIGPDPRSPDFAGDVNVPALPGAPGEALSPTEPATGPTEKPPENKFGVVGKVLGAIGKAVTTPDAADMLASLGVAVGTSQSGVQSLGARIGTQVLASSQARKAGELAERQVATGEARAATLESQFQFDMETWINFGQQSAELQNETDRIKADTALINSNAALIRAGTAAIDAEIAKLRALSPGDVSLNDQVKAIRLYTAKARAAVVSLGFGKLTVNDDGSTTFTITEPGRGNAVYDEVFAAEVTRGIEEGYLPEIPVISYQGEDRTRSLVDDTTGIDTLKSALETGTEPAPATAAEVNVGDVLAGISSFGGPDVEGTRATQTAAVEEKTVRLESRVQFETVTDFGPGLVPGRTTKGKVLPPEGAGTKDAPFLLYIANDAHKDFMDELLKTTGVYLDVNENTIVTTGDPRNPKEVK</sequence>
<dbReference type="EMBL" id="LAZR01000971">
    <property type="protein sequence ID" value="KKN53447.1"/>
    <property type="molecule type" value="Genomic_DNA"/>
</dbReference>
<gene>
    <name evidence="2" type="ORF">LCGC14_0602310</name>
</gene>
<protein>
    <submittedName>
        <fullName evidence="2">Uncharacterized protein</fullName>
    </submittedName>
</protein>
<feature type="region of interest" description="Disordered" evidence="1">
    <location>
        <begin position="1"/>
        <end position="82"/>
    </location>
</feature>
<feature type="compositionally biased region" description="Low complexity" evidence="1">
    <location>
        <begin position="17"/>
        <end position="33"/>
    </location>
</feature>